<evidence type="ECO:0000313" key="2">
    <source>
        <dbReference type="Proteomes" id="UP001458880"/>
    </source>
</evidence>
<evidence type="ECO:0000313" key="1">
    <source>
        <dbReference type="EMBL" id="KAK9695263.1"/>
    </source>
</evidence>
<accession>A0AAW1IY34</accession>
<dbReference type="EMBL" id="JASPKY010000487">
    <property type="protein sequence ID" value="KAK9695263.1"/>
    <property type="molecule type" value="Genomic_DNA"/>
</dbReference>
<organism evidence="1 2">
    <name type="scientific">Popillia japonica</name>
    <name type="common">Japanese beetle</name>
    <dbReference type="NCBI Taxonomy" id="7064"/>
    <lineage>
        <taxon>Eukaryota</taxon>
        <taxon>Metazoa</taxon>
        <taxon>Ecdysozoa</taxon>
        <taxon>Arthropoda</taxon>
        <taxon>Hexapoda</taxon>
        <taxon>Insecta</taxon>
        <taxon>Pterygota</taxon>
        <taxon>Neoptera</taxon>
        <taxon>Endopterygota</taxon>
        <taxon>Coleoptera</taxon>
        <taxon>Polyphaga</taxon>
        <taxon>Scarabaeiformia</taxon>
        <taxon>Scarabaeidae</taxon>
        <taxon>Rutelinae</taxon>
        <taxon>Popillia</taxon>
    </lineage>
</organism>
<dbReference type="AlphaFoldDB" id="A0AAW1IY34"/>
<name>A0AAW1IY34_POPJA</name>
<proteinExistence type="predicted"/>
<gene>
    <name evidence="1" type="ORF">QE152_g32707</name>
</gene>
<comment type="caution">
    <text evidence="1">The sequence shown here is derived from an EMBL/GenBank/DDBJ whole genome shotgun (WGS) entry which is preliminary data.</text>
</comment>
<protein>
    <submittedName>
        <fullName evidence="1">Uncharacterized protein</fullName>
    </submittedName>
</protein>
<keyword evidence="2" id="KW-1185">Reference proteome</keyword>
<sequence length="173" mass="20586">MLIEESDGAQENVDNEWKITKECIEQAAEETIGREKIINEKTWFNTECRIKIEEKAKSRLKWLSSNRMEGMEDEEDYKKLRSACNKYLRACKRKWINDNINKIENDRANKNTKSFFHKIKEQKKQYKGVVTGIKEKNGRVVEEESQYKGGLRRFGKDSQRKSKEDEYYMLTAL</sequence>
<dbReference type="Proteomes" id="UP001458880">
    <property type="component" value="Unassembled WGS sequence"/>
</dbReference>
<reference evidence="1 2" key="1">
    <citation type="journal article" date="2024" name="BMC Genomics">
        <title>De novo assembly and annotation of Popillia japonica's genome with initial clues to its potential as an invasive pest.</title>
        <authorList>
            <person name="Cucini C."/>
            <person name="Boschi S."/>
            <person name="Funari R."/>
            <person name="Cardaioli E."/>
            <person name="Iannotti N."/>
            <person name="Marturano G."/>
            <person name="Paoli F."/>
            <person name="Bruttini M."/>
            <person name="Carapelli A."/>
            <person name="Frati F."/>
            <person name="Nardi F."/>
        </authorList>
    </citation>
    <scope>NUCLEOTIDE SEQUENCE [LARGE SCALE GENOMIC DNA]</scope>
    <source>
        <strain evidence="1">DMR45628</strain>
    </source>
</reference>